<gene>
    <name evidence="2" type="ORF">BRAA09T38774Z</name>
</gene>
<dbReference type="AlphaFoldDB" id="A0A3P5YIG4"/>
<feature type="chain" id="PRO_5017928767" evidence="1">
    <location>
        <begin position="22"/>
        <end position="64"/>
    </location>
</feature>
<organism evidence="2">
    <name type="scientific">Brassica campestris</name>
    <name type="common">Field mustard</name>
    <dbReference type="NCBI Taxonomy" id="3711"/>
    <lineage>
        <taxon>Eukaryota</taxon>
        <taxon>Viridiplantae</taxon>
        <taxon>Streptophyta</taxon>
        <taxon>Embryophyta</taxon>
        <taxon>Tracheophyta</taxon>
        <taxon>Spermatophyta</taxon>
        <taxon>Magnoliopsida</taxon>
        <taxon>eudicotyledons</taxon>
        <taxon>Gunneridae</taxon>
        <taxon>Pentapetalae</taxon>
        <taxon>rosids</taxon>
        <taxon>malvids</taxon>
        <taxon>Brassicales</taxon>
        <taxon>Brassicaceae</taxon>
        <taxon>Brassiceae</taxon>
        <taxon>Brassica</taxon>
    </lineage>
</organism>
<name>A0A3P5YIG4_BRACM</name>
<feature type="signal peptide" evidence="1">
    <location>
        <begin position="1"/>
        <end position="21"/>
    </location>
</feature>
<evidence type="ECO:0000313" key="2">
    <source>
        <dbReference type="EMBL" id="VDC61163.1"/>
    </source>
</evidence>
<evidence type="ECO:0000256" key="1">
    <source>
        <dbReference type="SAM" id="SignalP"/>
    </source>
</evidence>
<reference evidence="2" key="1">
    <citation type="submission" date="2018-11" db="EMBL/GenBank/DDBJ databases">
        <authorList>
            <consortium name="Genoscope - CEA"/>
            <person name="William W."/>
        </authorList>
    </citation>
    <scope>NUCLEOTIDE SEQUENCE</scope>
</reference>
<sequence>MSASKFAIFCIVLICLASLHEFPLHTAEAPRQIVRRYVSAVPLHTAEAPKRIVRRFVFGSIWGR</sequence>
<proteinExistence type="predicted"/>
<dbReference type="EMBL" id="LR031568">
    <property type="protein sequence ID" value="VDC61163.1"/>
    <property type="molecule type" value="Genomic_DNA"/>
</dbReference>
<protein>
    <submittedName>
        <fullName evidence="2">Uncharacterized protein</fullName>
    </submittedName>
</protein>
<accession>A0A3P5YIG4</accession>
<keyword evidence="1" id="KW-0732">Signal</keyword>